<feature type="region of interest" description="Disordered" evidence="1">
    <location>
        <begin position="81"/>
        <end position="105"/>
    </location>
</feature>
<evidence type="ECO:0000256" key="1">
    <source>
        <dbReference type="SAM" id="MobiDB-lite"/>
    </source>
</evidence>
<sequence>MSQEPRRFFGRPRFGRMRGVHAFPQHHPHRSHFIEMRRLRLPPQFPPPRTGAAFGGAPSEPEFRLPASDLVLLLPFRPPHAAGSVRVGTRRKPEPESRNRFPTPTRLVVEEAVQIQVHPAPEGADARVRGAGRVEDAEERRGFGAGILQRGQGR</sequence>
<reference evidence="2" key="1">
    <citation type="submission" date="2022-08" db="EMBL/GenBank/DDBJ databases">
        <authorList>
            <person name="Gutierrez-Valencia J."/>
        </authorList>
    </citation>
    <scope>NUCLEOTIDE SEQUENCE</scope>
</reference>
<organism evidence="2 3">
    <name type="scientific">Linum tenue</name>
    <dbReference type="NCBI Taxonomy" id="586396"/>
    <lineage>
        <taxon>Eukaryota</taxon>
        <taxon>Viridiplantae</taxon>
        <taxon>Streptophyta</taxon>
        <taxon>Embryophyta</taxon>
        <taxon>Tracheophyta</taxon>
        <taxon>Spermatophyta</taxon>
        <taxon>Magnoliopsida</taxon>
        <taxon>eudicotyledons</taxon>
        <taxon>Gunneridae</taxon>
        <taxon>Pentapetalae</taxon>
        <taxon>rosids</taxon>
        <taxon>fabids</taxon>
        <taxon>Malpighiales</taxon>
        <taxon>Linaceae</taxon>
        <taxon>Linum</taxon>
    </lineage>
</organism>
<dbReference type="Proteomes" id="UP001154282">
    <property type="component" value="Unassembled WGS sequence"/>
</dbReference>
<gene>
    <name evidence="2" type="ORF">LITE_LOCUS5850</name>
</gene>
<protein>
    <submittedName>
        <fullName evidence="2">Uncharacterized protein</fullName>
    </submittedName>
</protein>
<comment type="caution">
    <text evidence="2">The sequence shown here is derived from an EMBL/GenBank/DDBJ whole genome shotgun (WGS) entry which is preliminary data.</text>
</comment>
<evidence type="ECO:0000313" key="3">
    <source>
        <dbReference type="Proteomes" id="UP001154282"/>
    </source>
</evidence>
<keyword evidence="3" id="KW-1185">Reference proteome</keyword>
<feature type="compositionally biased region" description="Basic and acidic residues" evidence="1">
    <location>
        <begin position="124"/>
        <end position="142"/>
    </location>
</feature>
<dbReference type="AlphaFoldDB" id="A0AAV0HTI9"/>
<feature type="region of interest" description="Disordered" evidence="1">
    <location>
        <begin position="117"/>
        <end position="154"/>
    </location>
</feature>
<proteinExistence type="predicted"/>
<name>A0AAV0HTI9_9ROSI</name>
<evidence type="ECO:0000313" key="2">
    <source>
        <dbReference type="EMBL" id="CAI0388496.1"/>
    </source>
</evidence>
<dbReference type="EMBL" id="CAMGYJ010000002">
    <property type="protein sequence ID" value="CAI0388496.1"/>
    <property type="molecule type" value="Genomic_DNA"/>
</dbReference>
<accession>A0AAV0HTI9</accession>